<evidence type="ECO:0000259" key="2">
    <source>
        <dbReference type="PROSITE" id="PS50835"/>
    </source>
</evidence>
<evidence type="ECO:0000256" key="1">
    <source>
        <dbReference type="SAM" id="MobiDB-lite"/>
    </source>
</evidence>
<dbReference type="eggNOG" id="ENOG502SG2Y">
    <property type="taxonomic scope" value="Eukaryota"/>
</dbReference>
<feature type="domain" description="Ig-like" evidence="2">
    <location>
        <begin position="37"/>
        <end position="141"/>
    </location>
</feature>
<dbReference type="VEuPathDB" id="TriTrypDB:LPMP_262040"/>
<dbReference type="Proteomes" id="UP000063063">
    <property type="component" value="Chromosome 26"/>
</dbReference>
<feature type="region of interest" description="Disordered" evidence="1">
    <location>
        <begin position="1"/>
        <end position="54"/>
    </location>
</feature>
<name>A0A088SC92_LEIPA</name>
<keyword evidence="4" id="KW-1185">Reference proteome</keyword>
<dbReference type="EMBL" id="CP009395">
    <property type="protein sequence ID" value="AIN99316.1"/>
    <property type="molecule type" value="Genomic_DNA"/>
</dbReference>
<proteinExistence type="predicted"/>
<dbReference type="RefSeq" id="XP_010700023.1">
    <property type="nucleotide sequence ID" value="XM_010701721.1"/>
</dbReference>
<dbReference type="InterPro" id="IPR007110">
    <property type="entry name" value="Ig-like_dom"/>
</dbReference>
<evidence type="ECO:0000313" key="4">
    <source>
        <dbReference type="Proteomes" id="UP000063063"/>
    </source>
</evidence>
<dbReference type="AlphaFoldDB" id="A0A088SC92"/>
<feature type="region of interest" description="Disordered" evidence="1">
    <location>
        <begin position="186"/>
        <end position="223"/>
    </location>
</feature>
<organism evidence="3 4">
    <name type="scientific">Leishmania panamensis</name>
    <dbReference type="NCBI Taxonomy" id="5679"/>
    <lineage>
        <taxon>Eukaryota</taxon>
        <taxon>Discoba</taxon>
        <taxon>Euglenozoa</taxon>
        <taxon>Kinetoplastea</taxon>
        <taxon>Metakinetoplastina</taxon>
        <taxon>Trypanosomatida</taxon>
        <taxon>Trypanosomatidae</taxon>
        <taxon>Leishmaniinae</taxon>
        <taxon>Leishmania</taxon>
        <taxon>Leishmania guyanensis species complex</taxon>
    </lineage>
</organism>
<dbReference type="PROSITE" id="PS50835">
    <property type="entry name" value="IG_LIKE"/>
    <property type="match status" value="1"/>
</dbReference>
<sequence>MGGESSKHSNSSAHARRREGRRSAAPHAQAGADYHPPPLNVHPARLGPSYGEAPEYIPPSPVQCAASPILSSSSLDPSLTWMLDTEAVLITEWNRSLQNVAASSSGPFGVWQGGEAVTDDSKMSCAVTTPQSGVSTTASNTLGLTSSSTCLPLSGSLLPAHLQSSTGLALGCDSVTVTTGRSTGMSLRVPTTWSHPKPSCANVSPKTMSSPKSPQATPHPLSVSSEGAPSLVVSTLPVGIDYFRVLQSRWLAVEQPLLPPTADEEDLSDSVILEAVSEVSGDVLQPPVPLGHMIALFVPQWRSEGLFEAAQHSQAR</sequence>
<protein>
    <recommendedName>
        <fullName evidence="2">Ig-like domain-containing protein</fullName>
    </recommendedName>
</protein>
<dbReference type="VEuPathDB" id="TriTrypDB:LPAL13_260025100"/>
<evidence type="ECO:0000313" key="3">
    <source>
        <dbReference type="EMBL" id="AIN99316.1"/>
    </source>
</evidence>
<reference evidence="3 4" key="1">
    <citation type="journal article" date="2015" name="Sci. Rep.">
        <title>The genome of Leishmania panamensis: insights into genomics of the L. (Viannia) subgenus.</title>
        <authorList>
            <person name="Llanes A."/>
            <person name="Restrepo C.M."/>
            <person name="Vecchio G.D."/>
            <person name="Anguizola F.J."/>
            <person name="Lleonart R."/>
        </authorList>
    </citation>
    <scope>NUCLEOTIDE SEQUENCE [LARGE SCALE GENOMIC DNA]</scope>
    <source>
        <strain evidence="3 4">MHOM/PA/94/PSC-1</strain>
    </source>
</reference>
<gene>
    <name evidence="3" type="ORF">LPMP_262040</name>
</gene>
<dbReference type="GeneID" id="22576107"/>
<feature type="compositionally biased region" description="Polar residues" evidence="1">
    <location>
        <begin position="201"/>
        <end position="223"/>
    </location>
</feature>
<accession>A0A088SC92</accession>
<dbReference type="OrthoDB" id="238558at2759"/>
<dbReference type="KEGG" id="lpan:LPMP_262040"/>